<proteinExistence type="predicted"/>
<organism evidence="1 2">
    <name type="scientific">Rhodococcus daqingensis</name>
    <dbReference type="NCBI Taxonomy" id="2479363"/>
    <lineage>
        <taxon>Bacteria</taxon>
        <taxon>Bacillati</taxon>
        <taxon>Actinomycetota</taxon>
        <taxon>Actinomycetes</taxon>
        <taxon>Mycobacteriales</taxon>
        <taxon>Nocardiaceae</taxon>
        <taxon>Rhodococcus</taxon>
    </lineage>
</organism>
<dbReference type="EMBL" id="JBHTCS010000028">
    <property type="protein sequence ID" value="MFC7450727.1"/>
    <property type="molecule type" value="Genomic_DNA"/>
</dbReference>
<dbReference type="Proteomes" id="UP001596484">
    <property type="component" value="Unassembled WGS sequence"/>
</dbReference>
<protein>
    <submittedName>
        <fullName evidence="1">Uncharacterized protein</fullName>
    </submittedName>
</protein>
<comment type="caution">
    <text evidence="1">The sequence shown here is derived from an EMBL/GenBank/DDBJ whole genome shotgun (WGS) entry which is preliminary data.</text>
</comment>
<accession>A0ABW2S487</accession>
<evidence type="ECO:0000313" key="2">
    <source>
        <dbReference type="Proteomes" id="UP001596484"/>
    </source>
</evidence>
<keyword evidence="2" id="KW-1185">Reference proteome</keyword>
<gene>
    <name evidence="1" type="ORF">ACFQS9_22775</name>
</gene>
<name>A0ABW2S487_9NOCA</name>
<reference evidence="2" key="1">
    <citation type="journal article" date="2019" name="Int. J. Syst. Evol. Microbiol.">
        <title>The Global Catalogue of Microorganisms (GCM) 10K type strain sequencing project: providing services to taxonomists for standard genome sequencing and annotation.</title>
        <authorList>
            <consortium name="The Broad Institute Genomics Platform"/>
            <consortium name="The Broad Institute Genome Sequencing Center for Infectious Disease"/>
            <person name="Wu L."/>
            <person name="Ma J."/>
        </authorList>
    </citation>
    <scope>NUCLEOTIDE SEQUENCE [LARGE SCALE GENOMIC DNA]</scope>
    <source>
        <strain evidence="2">ICMP 19430</strain>
    </source>
</reference>
<dbReference type="RefSeq" id="WP_378408831.1">
    <property type="nucleotide sequence ID" value="NZ_JBHTCS010000028.1"/>
</dbReference>
<evidence type="ECO:0000313" key="1">
    <source>
        <dbReference type="EMBL" id="MFC7450727.1"/>
    </source>
</evidence>
<sequence>MTQGATINIASAFMLPERVVTRGFGELRDLERQFMATLAAARGVFDAFDPIVDRAQQLGALIDRLGPALDDLSELLVAARQIAESAERIAVSAQGIDGSAAIIARDAEILARDAGRLARFTDRIPGGGKR</sequence>